<evidence type="ECO:0000256" key="13">
    <source>
        <dbReference type="ARBA" id="ARBA00023136"/>
    </source>
</evidence>
<dbReference type="PROSITE" id="PS51003">
    <property type="entry name" value="CYTB_CTER"/>
    <property type="match status" value="1"/>
</dbReference>
<dbReference type="PROSITE" id="PS51002">
    <property type="entry name" value="CYTB_NTER"/>
    <property type="match status" value="1"/>
</dbReference>
<evidence type="ECO:0000256" key="10">
    <source>
        <dbReference type="ARBA" id="ARBA00022989"/>
    </source>
</evidence>
<evidence type="ECO:0000259" key="18">
    <source>
        <dbReference type="PROSITE" id="PS51003"/>
    </source>
</evidence>
<dbReference type="InterPro" id="IPR030689">
    <property type="entry name" value="Cytochrome_b"/>
</dbReference>
<dbReference type="PANTHER" id="PTHR19271:SF16">
    <property type="entry name" value="CYTOCHROME B"/>
    <property type="match status" value="1"/>
</dbReference>
<keyword evidence="12 16" id="KW-0496">Mitochondrion</keyword>
<feature type="binding site" description="axial binding residue" evidence="15">
    <location>
        <position position="197"/>
    </location>
    <ligand>
        <name>heme b</name>
        <dbReference type="ChEBI" id="CHEBI:60344"/>
        <label>b566</label>
    </ligand>
    <ligandPart>
        <name>Fe</name>
        <dbReference type="ChEBI" id="CHEBI:18248"/>
    </ligandPart>
</feature>
<evidence type="ECO:0000256" key="7">
    <source>
        <dbReference type="ARBA" id="ARBA00022723"/>
    </source>
</evidence>
<comment type="subcellular location">
    <subcellularLocation>
        <location evidence="1">Mitochondrion inner membrane</location>
        <topology evidence="1">Multi-pass membrane protein</topology>
    </subcellularLocation>
</comment>
<dbReference type="RefSeq" id="YP_009557783.1">
    <property type="nucleotide sequence ID" value="NC_040955.1"/>
</dbReference>
<dbReference type="EMBL" id="MH910097">
    <property type="protein sequence ID" value="QBC73422.1"/>
    <property type="molecule type" value="Genomic_DNA"/>
</dbReference>
<dbReference type="AlphaFoldDB" id="A0A411K7M3"/>
<comment type="cofactor">
    <cofactor evidence="16">
        <name>heme b</name>
        <dbReference type="ChEBI" id="CHEBI:60344"/>
    </cofactor>
    <text evidence="16">Binds 2 heme groups non-covalently.</text>
</comment>
<dbReference type="GO" id="GO:0046872">
    <property type="term" value="F:metal ion binding"/>
    <property type="evidence" value="ECO:0007669"/>
    <property type="project" value="UniProtKB-UniRule"/>
</dbReference>
<keyword evidence="8" id="KW-0999">Mitochondrion inner membrane</keyword>
<evidence type="ECO:0000256" key="12">
    <source>
        <dbReference type="ARBA" id="ARBA00023128"/>
    </source>
</evidence>
<feature type="transmembrane region" description="Helical" evidence="16">
    <location>
        <begin position="290"/>
        <end position="310"/>
    </location>
</feature>
<evidence type="ECO:0000256" key="16">
    <source>
        <dbReference type="RuleBase" id="RU362117"/>
    </source>
</evidence>
<evidence type="ECO:0000313" key="19">
    <source>
        <dbReference type="EMBL" id="QBC73422.1"/>
    </source>
</evidence>
<evidence type="ECO:0000256" key="8">
    <source>
        <dbReference type="ARBA" id="ARBA00022792"/>
    </source>
</evidence>
<feature type="transmembrane region" description="Helical" evidence="16">
    <location>
        <begin position="141"/>
        <end position="167"/>
    </location>
</feature>
<feature type="transmembrane region" description="Helical" evidence="16">
    <location>
        <begin position="352"/>
        <end position="374"/>
    </location>
</feature>
<evidence type="ECO:0000256" key="9">
    <source>
        <dbReference type="ARBA" id="ARBA00022982"/>
    </source>
</evidence>
<dbReference type="CDD" id="cd00290">
    <property type="entry name" value="cytochrome_b_C"/>
    <property type="match status" value="1"/>
</dbReference>
<evidence type="ECO:0000256" key="6">
    <source>
        <dbReference type="ARBA" id="ARBA00022692"/>
    </source>
</evidence>
<feature type="domain" description="Cytochrome b/b6 C-terminal region profile" evidence="18">
    <location>
        <begin position="212"/>
        <end position="382"/>
    </location>
</feature>
<sequence>MRIVKKNSLFSSLYQTAVTYMVPSNITYLWNFGSLAGICLIIQIITGIFLAMHYASNVDLAFISVEHIMRDVNYGWLMRYVHANGASMFFLVVYVHIFRGLYYGSYFYPRQAVWGIGVIIFLLMILTAFMGYVLPWGQMSFWAATVITNLASAVPVIGNDIVCWLWGGFSVDNATLNRFFSLHYLFPFILVALAGIHLILLHEVKSNNVIGTNTQFLDKIPFTPYFVIKDIFGLVIFLILFFYLVYFDPNLLGHSDNYIPANPLVTPAHIVPEWYFLPFYAILRSVPDKLGGVILLVGAIVILLVMPFFVKAQIRSSQFRPIKKILFWLFFFNYLLLGWIGGQPVEFPFVEIGQLCTSFYFLYFIFFLPFIYILEINFWNENKITINNNDKKFNSFLRQYNNKKN</sequence>
<comment type="similarity">
    <text evidence="16">Belongs to the cytochrome b family.</text>
</comment>
<dbReference type="GO" id="GO:0006122">
    <property type="term" value="P:mitochondrial electron transport, ubiquinol to cytochrome c"/>
    <property type="evidence" value="ECO:0007669"/>
    <property type="project" value="TreeGrafter"/>
</dbReference>
<feature type="transmembrane region" description="Helical" evidence="16">
    <location>
        <begin position="222"/>
        <end position="246"/>
    </location>
</feature>
<dbReference type="SUPFAM" id="SSF81648">
    <property type="entry name" value="a domain/subunit of cytochrome bc1 complex (Ubiquinol-cytochrome c reductase)"/>
    <property type="match status" value="1"/>
</dbReference>
<feature type="transmembrane region" description="Helical" evidence="16">
    <location>
        <begin position="322"/>
        <end position="340"/>
    </location>
</feature>
<feature type="transmembrane region" description="Helical" evidence="16">
    <location>
        <begin position="112"/>
        <end position="134"/>
    </location>
</feature>
<dbReference type="Gene3D" id="1.20.810.10">
    <property type="entry name" value="Cytochrome Bc1 Complex, Chain C"/>
    <property type="match status" value="1"/>
</dbReference>
<dbReference type="InterPro" id="IPR005798">
    <property type="entry name" value="Cyt_b/b6_C"/>
</dbReference>
<feature type="binding site" description="axial binding residue" evidence="15">
    <location>
        <position position="183"/>
    </location>
    <ligand>
        <name>heme b</name>
        <dbReference type="ChEBI" id="CHEBI:60344"/>
        <label>b562</label>
    </ligand>
    <ligandPart>
        <name>Fe</name>
        <dbReference type="ChEBI" id="CHEBI:18248"/>
    </ligandPart>
</feature>
<evidence type="ECO:0000256" key="3">
    <source>
        <dbReference type="ARBA" id="ARBA00022448"/>
    </source>
</evidence>
<evidence type="ECO:0000256" key="4">
    <source>
        <dbReference type="ARBA" id="ARBA00022617"/>
    </source>
</evidence>
<geneLocation type="mitochondrion" evidence="19"/>
<dbReference type="GO" id="GO:0045275">
    <property type="term" value="C:respiratory chain complex III"/>
    <property type="evidence" value="ECO:0007669"/>
    <property type="project" value="InterPro"/>
</dbReference>
<dbReference type="PIRSF" id="PIRSF038885">
    <property type="entry name" value="COB"/>
    <property type="match status" value="1"/>
</dbReference>
<protein>
    <recommendedName>
        <fullName evidence="2 16">Cytochrome b</fullName>
    </recommendedName>
</protein>
<comment type="function">
    <text evidence="16">Component of the ubiquinol-cytochrome c reductase complex (complex III or cytochrome b-c1 complex) that is part of the mitochondrial respiratory chain. The b-c1 complex mediates electron transfer from ubiquinol to cytochrome c. Contributes to the generation of a proton gradient across the mitochondrial membrane that is then used for ATP synthesis.</text>
</comment>
<keyword evidence="4 15" id="KW-0349">Heme</keyword>
<feature type="binding site" description="axial binding residue" evidence="15">
    <location>
        <position position="82"/>
    </location>
    <ligand>
        <name>heme b</name>
        <dbReference type="ChEBI" id="CHEBI:60344"/>
        <label>b562</label>
    </ligand>
    <ligandPart>
        <name>Fe</name>
        <dbReference type="ChEBI" id="CHEBI:18248"/>
    </ligandPart>
</feature>
<keyword evidence="7 15" id="KW-0479">Metal-binding</keyword>
<feature type="transmembrane region" description="Helical" evidence="16">
    <location>
        <begin position="179"/>
        <end position="201"/>
    </location>
</feature>
<reference evidence="19" key="1">
    <citation type="journal article" date="2019" name="Eur. J. Protist.">
        <title>The complete mitochondrial genome of Paravannella minima (Amoebozoa, Discosea, Vannellida).</title>
        <authorList>
            <person name="Bondarenko N."/>
            <person name="Glotova A."/>
            <person name="Nassonova E."/>
            <person name="Masharsky A."/>
            <person name="Polev D."/>
            <person name="Smirnov A."/>
        </authorList>
    </citation>
    <scope>NUCLEOTIDE SEQUENCE</scope>
</reference>
<dbReference type="GO" id="GO:0005743">
    <property type="term" value="C:mitochondrial inner membrane"/>
    <property type="evidence" value="ECO:0007669"/>
    <property type="project" value="UniProtKB-SubCell"/>
</dbReference>
<evidence type="ECO:0000256" key="11">
    <source>
        <dbReference type="ARBA" id="ARBA00023004"/>
    </source>
</evidence>
<dbReference type="InterPro" id="IPR027387">
    <property type="entry name" value="Cytb/b6-like_sf"/>
</dbReference>
<dbReference type="PANTHER" id="PTHR19271">
    <property type="entry name" value="CYTOCHROME B"/>
    <property type="match status" value="1"/>
</dbReference>
<keyword evidence="5 16" id="KW-0679">Respiratory chain</keyword>
<gene>
    <name evidence="19" type="primary">cob</name>
</gene>
<feature type="binding site" description="axial binding residue" evidence="15">
    <location>
        <position position="96"/>
    </location>
    <ligand>
        <name>heme b</name>
        <dbReference type="ChEBI" id="CHEBI:60344"/>
        <label>b566</label>
    </ligand>
    <ligandPart>
        <name>Fe</name>
        <dbReference type="ChEBI" id="CHEBI:18248"/>
    </ligandPart>
</feature>
<keyword evidence="10 16" id="KW-1133">Transmembrane helix</keyword>
<dbReference type="Pfam" id="PF00032">
    <property type="entry name" value="Cytochrom_B_C"/>
    <property type="match status" value="1"/>
</dbReference>
<dbReference type="InterPro" id="IPR048259">
    <property type="entry name" value="Cytochrome_b_N_euk/bac"/>
</dbReference>
<dbReference type="InterPro" id="IPR005797">
    <property type="entry name" value="Cyt_b/b6_N"/>
</dbReference>
<organism evidence="19">
    <name type="scientific">Paravannella minima</name>
    <dbReference type="NCBI Taxonomy" id="1443144"/>
    <lineage>
        <taxon>Eukaryota</taxon>
        <taxon>Amoebozoa</taxon>
        <taxon>Discosea</taxon>
        <taxon>Flabellinia</taxon>
        <taxon>Vannellidae</taxon>
        <taxon>Paravannella</taxon>
    </lineage>
</organism>
<keyword evidence="13 16" id="KW-0472">Membrane</keyword>
<keyword evidence="6 16" id="KW-0812">Transmembrane</keyword>
<dbReference type="InterPro" id="IPR036150">
    <property type="entry name" value="Cyt_b/b6_C_sf"/>
</dbReference>
<evidence type="ECO:0000256" key="15">
    <source>
        <dbReference type="PIRSR" id="PIRSR038885-2"/>
    </source>
</evidence>
<evidence type="ECO:0000256" key="2">
    <source>
        <dbReference type="ARBA" id="ARBA00013531"/>
    </source>
</evidence>
<keyword evidence="11 15" id="KW-0408">Iron</keyword>
<dbReference type="SUPFAM" id="SSF81342">
    <property type="entry name" value="Transmembrane di-heme cytochromes"/>
    <property type="match status" value="1"/>
</dbReference>
<comment type="cofactor">
    <cofactor evidence="15">
        <name>heme</name>
        <dbReference type="ChEBI" id="CHEBI:30413"/>
    </cofactor>
    <text evidence="15">Binds 2 heme groups non-covalently.</text>
</comment>
<dbReference type="CDD" id="cd00284">
    <property type="entry name" value="Cytochrome_b_N"/>
    <property type="match status" value="1"/>
</dbReference>
<feature type="transmembrane region" description="Helical" evidence="16">
    <location>
        <begin position="28"/>
        <end position="55"/>
    </location>
</feature>
<evidence type="ECO:0000259" key="17">
    <source>
        <dbReference type="PROSITE" id="PS51002"/>
    </source>
</evidence>
<feature type="transmembrane region" description="Helical" evidence="16">
    <location>
        <begin position="76"/>
        <end position="97"/>
    </location>
</feature>
<name>A0A411K7M3_9EUKA</name>
<evidence type="ECO:0000256" key="5">
    <source>
        <dbReference type="ARBA" id="ARBA00022660"/>
    </source>
</evidence>
<proteinExistence type="inferred from homology"/>
<dbReference type="GO" id="GO:0016491">
    <property type="term" value="F:oxidoreductase activity"/>
    <property type="evidence" value="ECO:0007669"/>
    <property type="project" value="UniProtKB-UniRule"/>
</dbReference>
<feature type="domain" description="Cytochrome b/b6 N-terminal region profile" evidence="17">
    <location>
        <begin position="1"/>
        <end position="210"/>
    </location>
</feature>
<evidence type="ECO:0000256" key="1">
    <source>
        <dbReference type="ARBA" id="ARBA00004448"/>
    </source>
</evidence>
<accession>A0A411K7M3</accession>
<dbReference type="GO" id="GO:0008121">
    <property type="term" value="F:quinol-cytochrome-c reductase activity"/>
    <property type="evidence" value="ECO:0007669"/>
    <property type="project" value="InterPro"/>
</dbReference>
<feature type="binding site" evidence="14">
    <location>
        <position position="202"/>
    </location>
    <ligand>
        <name>a ubiquinone</name>
        <dbReference type="ChEBI" id="CHEBI:16389"/>
    </ligand>
</feature>
<dbReference type="Pfam" id="PF00033">
    <property type="entry name" value="Cytochrome_B"/>
    <property type="match status" value="1"/>
</dbReference>
<keyword evidence="9 16" id="KW-0249">Electron transport</keyword>
<evidence type="ECO:0000256" key="14">
    <source>
        <dbReference type="PIRSR" id="PIRSR038885-1"/>
    </source>
</evidence>
<keyword evidence="3 16" id="KW-0813">Transport</keyword>
<dbReference type="InterPro" id="IPR016174">
    <property type="entry name" value="Di-haem_cyt_TM"/>
</dbReference>
<dbReference type="GeneID" id="39114174"/>
<dbReference type="InterPro" id="IPR048260">
    <property type="entry name" value="Cytochrome_b_C_euk/bac"/>
</dbReference>